<feature type="compositionally biased region" description="Low complexity" evidence="1">
    <location>
        <begin position="75"/>
        <end position="102"/>
    </location>
</feature>
<feature type="compositionally biased region" description="Pro residues" evidence="1">
    <location>
        <begin position="38"/>
        <end position="47"/>
    </location>
</feature>
<sequence length="121" mass="13151">MARRSSRENARARATREVRAEYHVPRSDHAEGRYSTAAPPPKPPRSPTTPTRSELASSHSCHRDALRTHAVIPTRSRGSNLRRASSNSLSPSVSLSLFLDSSTGPSPRALPVDSPSTPSER</sequence>
<comment type="caution">
    <text evidence="2">The sequence shown here is derived from an EMBL/GenBank/DDBJ whole genome shotgun (WGS) entry which is preliminary data.</text>
</comment>
<reference evidence="2 3" key="1">
    <citation type="submission" date="2023-03" db="EMBL/GenBank/DDBJ databases">
        <title>High recombination rates correlate with genetic variation in Cardiocondyla obscurior ants.</title>
        <authorList>
            <person name="Errbii M."/>
        </authorList>
    </citation>
    <scope>NUCLEOTIDE SEQUENCE [LARGE SCALE GENOMIC DNA]</scope>
    <source>
        <strain evidence="2">Alpha-2009</strain>
        <tissue evidence="2">Whole body</tissue>
    </source>
</reference>
<feature type="region of interest" description="Disordered" evidence="1">
    <location>
        <begin position="1"/>
        <end position="121"/>
    </location>
</feature>
<proteinExistence type="predicted"/>
<evidence type="ECO:0000256" key="1">
    <source>
        <dbReference type="SAM" id="MobiDB-lite"/>
    </source>
</evidence>
<evidence type="ECO:0000313" key="3">
    <source>
        <dbReference type="Proteomes" id="UP001430953"/>
    </source>
</evidence>
<gene>
    <name evidence="2" type="ORF">PUN28_007034</name>
</gene>
<name>A0AAW2G3A6_9HYME</name>
<dbReference type="Proteomes" id="UP001430953">
    <property type="component" value="Unassembled WGS sequence"/>
</dbReference>
<evidence type="ECO:0000313" key="2">
    <source>
        <dbReference type="EMBL" id="KAL0121967.1"/>
    </source>
</evidence>
<accession>A0AAW2G3A6</accession>
<dbReference type="EMBL" id="JADYXP020000006">
    <property type="protein sequence ID" value="KAL0121967.1"/>
    <property type="molecule type" value="Genomic_DNA"/>
</dbReference>
<organism evidence="2 3">
    <name type="scientific">Cardiocondyla obscurior</name>
    <dbReference type="NCBI Taxonomy" id="286306"/>
    <lineage>
        <taxon>Eukaryota</taxon>
        <taxon>Metazoa</taxon>
        <taxon>Ecdysozoa</taxon>
        <taxon>Arthropoda</taxon>
        <taxon>Hexapoda</taxon>
        <taxon>Insecta</taxon>
        <taxon>Pterygota</taxon>
        <taxon>Neoptera</taxon>
        <taxon>Endopterygota</taxon>
        <taxon>Hymenoptera</taxon>
        <taxon>Apocrita</taxon>
        <taxon>Aculeata</taxon>
        <taxon>Formicoidea</taxon>
        <taxon>Formicidae</taxon>
        <taxon>Myrmicinae</taxon>
        <taxon>Cardiocondyla</taxon>
    </lineage>
</organism>
<protein>
    <submittedName>
        <fullName evidence="2">Uncharacterized protein</fullName>
    </submittedName>
</protein>
<dbReference type="AlphaFoldDB" id="A0AAW2G3A6"/>
<keyword evidence="3" id="KW-1185">Reference proteome</keyword>
<feature type="compositionally biased region" description="Basic and acidic residues" evidence="1">
    <location>
        <begin position="1"/>
        <end position="32"/>
    </location>
</feature>